<evidence type="ECO:0000313" key="2">
    <source>
        <dbReference type="EMBL" id="KAF4690034.1"/>
    </source>
</evidence>
<evidence type="ECO:0000313" key="3">
    <source>
        <dbReference type="Proteomes" id="UP000541610"/>
    </source>
</evidence>
<dbReference type="EMBL" id="JABANP010000108">
    <property type="protein sequence ID" value="KAF4690034.1"/>
    <property type="molecule type" value="Genomic_DNA"/>
</dbReference>
<dbReference type="Proteomes" id="UP000541610">
    <property type="component" value="Unassembled WGS sequence"/>
</dbReference>
<proteinExistence type="predicted"/>
<reference evidence="2 3" key="1">
    <citation type="submission" date="2020-04" db="EMBL/GenBank/DDBJ databases">
        <title>Perkinsus olseni comparative genomics.</title>
        <authorList>
            <person name="Bogema D.R."/>
        </authorList>
    </citation>
    <scope>NUCLEOTIDE SEQUENCE [LARGE SCALE GENOMIC DNA]</scope>
    <source>
        <strain evidence="2">00978-12</strain>
    </source>
</reference>
<feature type="region of interest" description="Disordered" evidence="1">
    <location>
        <begin position="182"/>
        <end position="201"/>
    </location>
</feature>
<dbReference type="OrthoDB" id="10469754at2759"/>
<organism evidence="2 3">
    <name type="scientific">Perkinsus olseni</name>
    <name type="common">Perkinsus atlanticus</name>
    <dbReference type="NCBI Taxonomy" id="32597"/>
    <lineage>
        <taxon>Eukaryota</taxon>
        <taxon>Sar</taxon>
        <taxon>Alveolata</taxon>
        <taxon>Perkinsozoa</taxon>
        <taxon>Perkinsea</taxon>
        <taxon>Perkinsida</taxon>
        <taxon>Perkinsidae</taxon>
        <taxon>Perkinsus</taxon>
    </lineage>
</organism>
<name>A0A7J6P1M2_PEROL</name>
<feature type="compositionally biased region" description="Basic and acidic residues" evidence="1">
    <location>
        <begin position="156"/>
        <end position="175"/>
    </location>
</feature>
<feature type="region of interest" description="Disordered" evidence="1">
    <location>
        <begin position="128"/>
        <end position="175"/>
    </location>
</feature>
<protein>
    <submittedName>
        <fullName evidence="2">Uncharacterized protein</fullName>
    </submittedName>
</protein>
<evidence type="ECO:0000256" key="1">
    <source>
        <dbReference type="SAM" id="MobiDB-lite"/>
    </source>
</evidence>
<gene>
    <name evidence="2" type="ORF">FOZ60_000697</name>
</gene>
<comment type="caution">
    <text evidence="2">The sequence shown here is derived from an EMBL/GenBank/DDBJ whole genome shotgun (WGS) entry which is preliminary data.</text>
</comment>
<dbReference type="AlphaFoldDB" id="A0A7J6P1M2"/>
<accession>A0A7J6P1M2</accession>
<sequence>MSKFADCKAVRKGSMLISLSGSSPASHARTMTDKVKAFAVLLHVIAAAVLADDTVSIVGEACIPLQKEGLTYLTMAFAAGKLRPGQQGPPGLVTQKILRRAGQEAHPVQLSKATKQVLAERVIGKIDARRSSEDSRASREGDSPADSLAGGPPKESSARKSDKVRTGESSKHLENTGKLAAPEGAHHHHHKHKHGSDDGLPPVAEALVRLLQASPYCTVQELSSGIGHVLRKHGAKKSADAFELSMHTAIVSSKDPLPSTTHESPSVSETKQRLDILDAMARMILEFDDDHGDTSP</sequence>
<feature type="compositionally biased region" description="Basic and acidic residues" evidence="1">
    <location>
        <begin position="128"/>
        <end position="142"/>
    </location>
</feature>